<dbReference type="AlphaFoldDB" id="A0AAU6Q5T8"/>
<organism evidence="5">
    <name type="scientific">Deinococcus sp. VB142</name>
    <dbReference type="NCBI Taxonomy" id="3112952"/>
    <lineage>
        <taxon>Bacteria</taxon>
        <taxon>Thermotogati</taxon>
        <taxon>Deinococcota</taxon>
        <taxon>Deinococci</taxon>
        <taxon>Deinococcales</taxon>
        <taxon>Deinococcaceae</taxon>
        <taxon>Deinococcus</taxon>
    </lineage>
</organism>
<feature type="domain" description="VWFA" evidence="4">
    <location>
        <begin position="65"/>
        <end position="208"/>
    </location>
</feature>
<evidence type="ECO:0000256" key="3">
    <source>
        <dbReference type="SAM" id="SignalP"/>
    </source>
</evidence>
<feature type="signal peptide" evidence="3">
    <location>
        <begin position="1"/>
        <end position="30"/>
    </location>
</feature>
<dbReference type="SUPFAM" id="SSF53300">
    <property type="entry name" value="vWA-like"/>
    <property type="match status" value="1"/>
</dbReference>
<dbReference type="InterPro" id="IPR002035">
    <property type="entry name" value="VWF_A"/>
</dbReference>
<dbReference type="PROSITE" id="PS50234">
    <property type="entry name" value="VWFA"/>
    <property type="match status" value="1"/>
</dbReference>
<accession>A0AAU6Q5T8</accession>
<dbReference type="EMBL" id="CP149782">
    <property type="protein sequence ID" value="WYF45562.1"/>
    <property type="molecule type" value="Genomic_DNA"/>
</dbReference>
<protein>
    <submittedName>
        <fullName evidence="5">VWA domain-containing protein</fullName>
    </submittedName>
</protein>
<feature type="compositionally biased region" description="Low complexity" evidence="1">
    <location>
        <begin position="333"/>
        <end position="363"/>
    </location>
</feature>
<sequence length="869" mass="89535">MRHPNLTKTLTGRLLLVGGFSLLSLGAAQGTSPLTLTRPAPSSSNPFATITTCKLPSGPIPTQSRAVFVLDTSGSMRGIGDGKANIFDEVKSKVERYVDTARPDEVQLITFDSGVRAERNYSLPAQDSQLRSDLRSLKADGNNTYLYRSMHAALSPLTASDRYVTSVFVLTDGIDNDPQPRYSAESALSSFQARGKLDTLAYVALGSGIPGDAKNALAASDYASGITLPPGQVPDLVELTGGIGMATVTDPSRVPAPFADGTPLALASQNDQVTLAQPAVIAGNTQLNVPKNLPAESTALLCAPPPTESNVVGPRTRRVLLKLRVGGTPPATPTSTTTTNTGTATPAPTTPPATVTTRTTTTQTTTPVVSVSGAGYLTWLNPGADTRLGQGDETVLRYRASPDMNLDGSELLLPAGLQGFETVLERQPGARDFALRLRRTASSAPDATLAAALPSGLLTPRLLLPSGQVINLVPVQVGGLSTTAGQATTLPVSPIPAAPGTQASGTQVTTSQTTTQTAPANGTGMNGTAATGTQGAGVQPNGTQPGAAQTATGQNNTAQTGAAQTNGTQGTDAQTSAAQTTTQTTTTQTTPTTERRSGFPWWLLLLPLLLLLGLLAFGLWRRRGAKAGTGSMAAAAVKGNRPPPAPKKVAAAGPVPAPAPAPVAAAPAPTRVEGVHYRDDRTLALIGLDGEVRGMPSPLSGPFDLGQVSRVAELRGLRAEQLHEGLQLVQIPEDLIVSHDTKLLSSGDLIAPGTLLSVIPAASNGTAARPSLGSLTGLGRPLMLRANGAHLEITGPYGDHLLNLTPGILDLGELLEAPALRGLRLSTRGYRILLTDVPAGLSVAPSGEHTPLKPGMYLPERIGLLLRGL</sequence>
<feature type="compositionally biased region" description="Low complexity" evidence="1">
    <location>
        <begin position="546"/>
        <end position="592"/>
    </location>
</feature>
<gene>
    <name evidence="5" type="ORF">WDJ50_05420</name>
</gene>
<dbReference type="RefSeq" id="WP_339096844.1">
    <property type="nucleotide sequence ID" value="NZ_CP149782.1"/>
</dbReference>
<keyword evidence="3" id="KW-0732">Signal</keyword>
<feature type="region of interest" description="Disordered" evidence="1">
    <location>
        <begin position="325"/>
        <end position="363"/>
    </location>
</feature>
<dbReference type="Pfam" id="PF13519">
    <property type="entry name" value="VWA_2"/>
    <property type="match status" value="1"/>
</dbReference>
<dbReference type="InterPro" id="IPR036465">
    <property type="entry name" value="vWFA_dom_sf"/>
</dbReference>
<feature type="transmembrane region" description="Helical" evidence="2">
    <location>
        <begin position="599"/>
        <end position="620"/>
    </location>
</feature>
<dbReference type="CDD" id="cd00198">
    <property type="entry name" value="vWFA"/>
    <property type="match status" value="1"/>
</dbReference>
<feature type="region of interest" description="Disordered" evidence="1">
    <location>
        <begin position="491"/>
        <end position="595"/>
    </location>
</feature>
<dbReference type="SMART" id="SM00327">
    <property type="entry name" value="VWA"/>
    <property type="match status" value="1"/>
</dbReference>
<evidence type="ECO:0000256" key="1">
    <source>
        <dbReference type="SAM" id="MobiDB-lite"/>
    </source>
</evidence>
<proteinExistence type="predicted"/>
<keyword evidence="2" id="KW-0812">Transmembrane</keyword>
<evidence type="ECO:0000259" key="4">
    <source>
        <dbReference type="PROSITE" id="PS50234"/>
    </source>
</evidence>
<keyword evidence="2" id="KW-1133">Transmembrane helix</keyword>
<feature type="compositionally biased region" description="Low complexity" evidence="1">
    <location>
        <begin position="500"/>
        <end position="537"/>
    </location>
</feature>
<evidence type="ECO:0000313" key="5">
    <source>
        <dbReference type="EMBL" id="WYF45562.1"/>
    </source>
</evidence>
<reference evidence="5" key="1">
    <citation type="submission" date="2024-03" db="EMBL/GenBank/DDBJ databases">
        <title>Deinococcus weizhi sp. nov., isolated from human skin.</title>
        <authorList>
            <person name="Wei Z."/>
            <person name="Tian F."/>
            <person name="Yang C."/>
            <person name="Xin L.T."/>
            <person name="Wen Z.J."/>
            <person name="Lan K.C."/>
            <person name="Yu L."/>
            <person name="Zhe W."/>
            <person name="Dan F.D."/>
            <person name="Jun W."/>
            <person name="Rui Z."/>
            <person name="Yong X.J."/>
            <person name="Ting Y."/>
            <person name="Wei X."/>
            <person name="Xu Z.G."/>
            <person name="Xin Z."/>
            <person name="Dong F.G."/>
            <person name="Ni X.M."/>
            <person name="Zheng M.G."/>
            <person name="Chun Y."/>
            <person name="Qian W.X."/>
        </authorList>
    </citation>
    <scope>NUCLEOTIDE SEQUENCE</scope>
    <source>
        <strain evidence="5">VB142</strain>
    </source>
</reference>
<keyword evidence="2" id="KW-0472">Membrane</keyword>
<dbReference type="Gene3D" id="3.40.50.410">
    <property type="entry name" value="von Willebrand factor, type A domain"/>
    <property type="match status" value="1"/>
</dbReference>
<evidence type="ECO:0000256" key="2">
    <source>
        <dbReference type="SAM" id="Phobius"/>
    </source>
</evidence>
<feature type="chain" id="PRO_5043492841" evidence="3">
    <location>
        <begin position="31"/>
        <end position="869"/>
    </location>
</feature>
<name>A0AAU6Q5T8_9DEIO</name>